<dbReference type="EMBL" id="RCHS01000537">
    <property type="protein sequence ID" value="RMX58120.1"/>
    <property type="molecule type" value="Genomic_DNA"/>
</dbReference>
<gene>
    <name evidence="2" type="ORF">pdam_00000016</name>
</gene>
<evidence type="ECO:0000313" key="2">
    <source>
        <dbReference type="EMBL" id="RMX58120.1"/>
    </source>
</evidence>
<dbReference type="OrthoDB" id="5964434at2759"/>
<keyword evidence="1" id="KW-0472">Membrane</keyword>
<name>A0A3M6UWX7_POCDA</name>
<evidence type="ECO:0000256" key="1">
    <source>
        <dbReference type="SAM" id="Phobius"/>
    </source>
</evidence>
<comment type="caution">
    <text evidence="2">The sequence shown here is derived from an EMBL/GenBank/DDBJ whole genome shotgun (WGS) entry which is preliminary data.</text>
</comment>
<organism evidence="2 3">
    <name type="scientific">Pocillopora damicornis</name>
    <name type="common">Cauliflower coral</name>
    <name type="synonym">Millepora damicornis</name>
    <dbReference type="NCBI Taxonomy" id="46731"/>
    <lineage>
        <taxon>Eukaryota</taxon>
        <taxon>Metazoa</taxon>
        <taxon>Cnidaria</taxon>
        <taxon>Anthozoa</taxon>
        <taxon>Hexacorallia</taxon>
        <taxon>Scleractinia</taxon>
        <taxon>Astrocoeniina</taxon>
        <taxon>Pocilloporidae</taxon>
        <taxon>Pocillopora</taxon>
    </lineage>
</organism>
<accession>A0A3M6UWX7</accession>
<dbReference type="Proteomes" id="UP000275408">
    <property type="component" value="Unassembled WGS sequence"/>
</dbReference>
<sequence>MFPVGLMRVGYREYDVGVLFLIISSQFVISFTTSSTSSPKTTNTAEILSRKTTRYVSTIRKSQQANNSHISGFTTTFFPTSVIENRNSVNASLVKRRRCSRERNEDCPKFVDRYSSFYLKIGGWLMLGIVLAGITALGATHFLGMRTMHRPRRRELSRILWVEARTKSKLARFV</sequence>
<protein>
    <submittedName>
        <fullName evidence="2">Uncharacterized protein</fullName>
    </submittedName>
</protein>
<proteinExistence type="predicted"/>
<reference evidence="2 3" key="1">
    <citation type="journal article" date="2018" name="Sci. Rep.">
        <title>Comparative analysis of the Pocillopora damicornis genome highlights role of immune system in coral evolution.</title>
        <authorList>
            <person name="Cunning R."/>
            <person name="Bay R.A."/>
            <person name="Gillette P."/>
            <person name="Baker A.C."/>
            <person name="Traylor-Knowles N."/>
        </authorList>
    </citation>
    <scope>NUCLEOTIDE SEQUENCE [LARGE SCALE GENOMIC DNA]</scope>
    <source>
        <strain evidence="2">RSMAS</strain>
        <tissue evidence="2">Whole animal</tissue>
    </source>
</reference>
<keyword evidence="1" id="KW-0812">Transmembrane</keyword>
<evidence type="ECO:0000313" key="3">
    <source>
        <dbReference type="Proteomes" id="UP000275408"/>
    </source>
</evidence>
<keyword evidence="1" id="KW-1133">Transmembrane helix</keyword>
<keyword evidence="3" id="KW-1185">Reference proteome</keyword>
<dbReference type="AlphaFoldDB" id="A0A3M6UWX7"/>
<feature type="transmembrane region" description="Helical" evidence="1">
    <location>
        <begin position="121"/>
        <end position="144"/>
    </location>
</feature>